<name>A0AAN6JMF8_9BASI</name>
<evidence type="ECO:0000313" key="2">
    <source>
        <dbReference type="EMBL" id="KAK0535361.1"/>
    </source>
</evidence>
<dbReference type="Proteomes" id="UP001176521">
    <property type="component" value="Unassembled WGS sequence"/>
</dbReference>
<keyword evidence="3" id="KW-1185">Reference proteome</keyword>
<comment type="caution">
    <text evidence="2">The sequence shown here is derived from an EMBL/GenBank/DDBJ whole genome shotgun (WGS) entry which is preliminary data.</text>
</comment>
<gene>
    <name evidence="2" type="ORF">OC842_002339</name>
</gene>
<sequence length="667" mass="72751">MVFDNLDLSLDHDQLDATPSFGNLCVIPLFFLLVSLAVPNATRRSLNIRRAIKRYDAQPAGTVGDGSSRNNNTSYPLRSALGARSLSGFIRLVVLGLLSVAFAIWLLAPTATWAGWFAALRQHGVAAMVGAVGSTVRPFSSLFLYTFHPFAMRSVPRKTKDGQVDPKSVSFADVNDIRTELTWLPKRARAVLDLVRPLAFALLMAKTGVLVPVCFLSWLFYRAAAHIPFCVSLRRVLAFLGILVALGASLTVGLLALISWLVSDTGDEQTGGTDQKEKAAERSTIWDVSNMLVPVFLSVMPLVAVLAAACNYDVHRLEQAHGSFEAAVELVQAELEQKQSERLEDDSAAAEEVLPLTAITPSTTTAASSEIEQGPPQTLLVPHKFVSFPLDKNGKYPEPVFDENALTAQVELGELLFNVYCETARGARSVPSSDRLRWAVAVPKVSIHTGSSNPPSATALPIQYSVLQQIRDDPEAARTYINKMRGSASSGKNSIKASTISAKDHKAAKAPKLDLPMWNMGLLMFQNLNLSALYGIVLMLLFGSISSADQVAWLHPIHIVDLLFSPATAHRIDAIECLAMIAWCWMGVCLLIVVLSMVAFAALREGAEGVRALWTYEDSFWWRPPSSSLALGGEDVEAQTQTQTPMLLQLEEQQGKVEEELLIDVRE</sequence>
<reference evidence="2" key="1">
    <citation type="journal article" date="2023" name="PhytoFront">
        <title>Draft Genome Resources of Seven Strains of Tilletia horrida, Causal Agent of Kernel Smut of Rice.</title>
        <authorList>
            <person name="Khanal S."/>
            <person name="Antony Babu S."/>
            <person name="Zhou X.G."/>
        </authorList>
    </citation>
    <scope>NUCLEOTIDE SEQUENCE</scope>
    <source>
        <strain evidence="2">TX3</strain>
    </source>
</reference>
<protein>
    <submittedName>
        <fullName evidence="2">Uncharacterized protein</fullName>
    </submittedName>
</protein>
<keyword evidence="1" id="KW-1133">Transmembrane helix</keyword>
<dbReference type="EMBL" id="JAPDMQ010000097">
    <property type="protein sequence ID" value="KAK0535361.1"/>
    <property type="molecule type" value="Genomic_DNA"/>
</dbReference>
<keyword evidence="1" id="KW-0812">Transmembrane</keyword>
<feature type="transmembrane region" description="Helical" evidence="1">
    <location>
        <begin position="291"/>
        <end position="312"/>
    </location>
</feature>
<accession>A0AAN6JMF8</accession>
<feature type="transmembrane region" description="Helical" evidence="1">
    <location>
        <begin position="20"/>
        <end position="41"/>
    </location>
</feature>
<feature type="transmembrane region" description="Helical" evidence="1">
    <location>
        <begin position="236"/>
        <end position="262"/>
    </location>
</feature>
<dbReference type="AlphaFoldDB" id="A0AAN6JMF8"/>
<organism evidence="2 3">
    <name type="scientific">Tilletia horrida</name>
    <dbReference type="NCBI Taxonomy" id="155126"/>
    <lineage>
        <taxon>Eukaryota</taxon>
        <taxon>Fungi</taxon>
        <taxon>Dikarya</taxon>
        <taxon>Basidiomycota</taxon>
        <taxon>Ustilaginomycotina</taxon>
        <taxon>Exobasidiomycetes</taxon>
        <taxon>Tilletiales</taxon>
        <taxon>Tilletiaceae</taxon>
        <taxon>Tilletia</taxon>
    </lineage>
</organism>
<feature type="transmembrane region" description="Helical" evidence="1">
    <location>
        <begin position="580"/>
        <end position="603"/>
    </location>
</feature>
<keyword evidence="1" id="KW-0472">Membrane</keyword>
<evidence type="ECO:0000256" key="1">
    <source>
        <dbReference type="SAM" id="Phobius"/>
    </source>
</evidence>
<feature type="transmembrane region" description="Helical" evidence="1">
    <location>
        <begin position="522"/>
        <end position="545"/>
    </location>
</feature>
<feature type="transmembrane region" description="Helical" evidence="1">
    <location>
        <begin position="88"/>
        <end position="108"/>
    </location>
</feature>
<evidence type="ECO:0000313" key="3">
    <source>
        <dbReference type="Proteomes" id="UP001176521"/>
    </source>
</evidence>
<feature type="transmembrane region" description="Helical" evidence="1">
    <location>
        <begin position="198"/>
        <end position="224"/>
    </location>
</feature>
<proteinExistence type="predicted"/>